<name>G8TWG1_SULAD</name>
<proteinExistence type="inferred from homology"/>
<dbReference type="KEGG" id="sap:Sulac_1362"/>
<keyword evidence="6" id="KW-1185">Reference proteome</keyword>
<gene>
    <name evidence="5" type="ordered locus">Sulac_1362</name>
</gene>
<evidence type="ECO:0000256" key="1">
    <source>
        <dbReference type="ARBA" id="ARBA00022670"/>
    </source>
</evidence>
<dbReference type="PRINTS" id="PR00830">
    <property type="entry name" value="ENDOLAPTASE"/>
</dbReference>
<dbReference type="GO" id="GO:0030163">
    <property type="term" value="P:protein catabolic process"/>
    <property type="evidence" value="ECO:0007669"/>
    <property type="project" value="InterPro"/>
</dbReference>
<dbReference type="Gene3D" id="3.30.230.10">
    <property type="match status" value="1"/>
</dbReference>
<dbReference type="EC" id="3.4.21.53" evidence="2"/>
<accession>G8TWG1</accession>
<comment type="similarity">
    <text evidence="2">Belongs to the peptidase S16 family.</text>
</comment>
<organism evidence="5 6">
    <name type="scientific">Sulfobacillus acidophilus (strain ATCC 700253 / DSM 10332 / NAL)</name>
    <dbReference type="NCBI Taxonomy" id="679936"/>
    <lineage>
        <taxon>Bacteria</taxon>
        <taxon>Bacillati</taxon>
        <taxon>Bacillota</taxon>
        <taxon>Clostridia</taxon>
        <taxon>Eubacteriales</taxon>
        <taxon>Clostridiales Family XVII. Incertae Sedis</taxon>
        <taxon>Sulfobacillus</taxon>
    </lineage>
</organism>
<feature type="coiled-coil region" evidence="3">
    <location>
        <begin position="215"/>
        <end position="242"/>
    </location>
</feature>
<dbReference type="HOGENOM" id="CLU_014785_0_1_9"/>
<keyword evidence="2" id="KW-0720">Serine protease</keyword>
<dbReference type="Pfam" id="PF13654">
    <property type="entry name" value="AAA_32"/>
    <property type="match status" value="1"/>
</dbReference>
<sequence>MIDRTRFEVHPDQARRQFRIEEFTLAAPHPEPPMMLGQARALKAIDFGLKMNAHMFLVGPVGTGKTTYIVERATAWAKTRPSPPDWCYVTNFAQPDQPRAISLPAGRARKFQEDITRLVKAIIDGIRQTFESDAYIHHRQTLLRRYQDQQQAVWGDMVQRARDMGFSVQATPTGALMTVPLRPDGQPYHPQEFSELPELVRKSFADRQRELEEPVASATQKIHALEREARQALEDQDREIARHAADHLMADFQATYQDLPQVTAYGEAILNDLVDHLEWLRSDDGGEGGATPVPNLAERYQVRVLVDHDPGAGAPVIVETNPTYANLFGRVDYRQQQGMLLTSIDGIRPGSVHRANGGFLILQAADLLRETLAYPTLKRILKQGWVRIEDVPEAVGWIRPALFQPEAIPVNLTVIVIGTPDIYYTLYRFDEDFRRLFKIKADFAADMADSPENLAAFADMVQQVAVREGYRPVDASAVVELAGYGATLAENQHRLSTRLGEIFSVLAEANVWAGEAGQPTITRDGILRALAERRERNSGPEEVLQRMMLDGTLIIDTEGQSIGQINGLAVLSAGDMPFGRPSRITAKAYAGERGIMNIERQTRQSGTTHTKGVLTLAAFFASRFAQTGPLTLSASIAFEQLYDEVDGDSASSAELYALLSELAGVGIDQGIAVTGSVNQKGEVQPIGGVNQKIEGFFQVCRAKGLTGHQGVIIPRRNLPHLMLAYEVIAAMKDGLFHVWAVDHVDEGIEILTGIPAGTPDQPDTVMGRVAQKLYQYRHALKAWEADGGSDRMS</sequence>
<feature type="domain" description="Lon proteolytic" evidence="4">
    <location>
        <begin position="559"/>
        <end position="754"/>
    </location>
</feature>
<dbReference type="Gene3D" id="3.40.50.300">
    <property type="entry name" value="P-loop containing nucleotide triphosphate hydrolases"/>
    <property type="match status" value="2"/>
</dbReference>
<dbReference type="InterPro" id="IPR014721">
    <property type="entry name" value="Ribsml_uS5_D2-typ_fold_subgr"/>
</dbReference>
<dbReference type="Gene3D" id="1.10.8.60">
    <property type="match status" value="1"/>
</dbReference>
<dbReference type="STRING" id="679936.Sulac_1362"/>
<evidence type="ECO:0000313" key="6">
    <source>
        <dbReference type="Proteomes" id="UP000005439"/>
    </source>
</evidence>
<dbReference type="InterPro" id="IPR008269">
    <property type="entry name" value="Lon_proteolytic"/>
</dbReference>
<dbReference type="InterPro" id="IPR027065">
    <property type="entry name" value="Lon_Prtase"/>
</dbReference>
<protein>
    <recommendedName>
        <fullName evidence="2">endopeptidase La</fullName>
        <ecNumber evidence="2">3.4.21.53</ecNumber>
    </recommendedName>
</protein>
<dbReference type="GO" id="GO:0006508">
    <property type="term" value="P:proteolysis"/>
    <property type="evidence" value="ECO:0007669"/>
    <property type="project" value="UniProtKB-KW"/>
</dbReference>
<dbReference type="Pfam" id="PF20437">
    <property type="entry name" value="LonC_helical"/>
    <property type="match status" value="1"/>
</dbReference>
<dbReference type="GO" id="GO:0004176">
    <property type="term" value="F:ATP-dependent peptidase activity"/>
    <property type="evidence" value="ECO:0007669"/>
    <property type="project" value="UniProtKB-UniRule"/>
</dbReference>
<keyword evidence="1 2" id="KW-0645">Protease</keyword>
<dbReference type="GO" id="GO:0005524">
    <property type="term" value="F:ATP binding"/>
    <property type="evidence" value="ECO:0007669"/>
    <property type="project" value="InterPro"/>
</dbReference>
<keyword evidence="3" id="KW-0175">Coiled coil</keyword>
<dbReference type="PATRIC" id="fig|679936.5.peg.1427"/>
<evidence type="ECO:0000259" key="4">
    <source>
        <dbReference type="PROSITE" id="PS51786"/>
    </source>
</evidence>
<dbReference type="AlphaFoldDB" id="G8TWG1"/>
<feature type="active site" evidence="2">
    <location>
        <position position="692"/>
    </location>
</feature>
<dbReference type="InterPro" id="IPR046843">
    <property type="entry name" value="LonB_AAA-LID"/>
</dbReference>
<evidence type="ECO:0000313" key="5">
    <source>
        <dbReference type="EMBL" id="AEW04859.1"/>
    </source>
</evidence>
<dbReference type="InterPro" id="IPR027417">
    <property type="entry name" value="P-loop_NTPase"/>
</dbReference>
<reference evidence="5 6" key="2">
    <citation type="journal article" date="2012" name="Stand. Genomic Sci.">
        <title>Complete genome sequence of the moderately thermophilic mineral-sulfide-oxidizing firmicute Sulfobacillus acidophilus type strain (NAL(T)).</title>
        <authorList>
            <person name="Anderson I."/>
            <person name="Chertkov O."/>
            <person name="Chen A."/>
            <person name="Saunders E."/>
            <person name="Lapidus A."/>
            <person name="Nolan M."/>
            <person name="Lucas S."/>
            <person name="Hammon N."/>
            <person name="Deshpande S."/>
            <person name="Cheng J.F."/>
            <person name="Han C."/>
            <person name="Tapia R."/>
            <person name="Goodwin L.A."/>
            <person name="Pitluck S."/>
            <person name="Liolios K."/>
            <person name="Pagani I."/>
            <person name="Ivanova N."/>
            <person name="Mikhailova N."/>
            <person name="Pati A."/>
            <person name="Palaniappan K."/>
            <person name="Land M."/>
            <person name="Pan C."/>
            <person name="Rohde M."/>
            <person name="Pukall R."/>
            <person name="Goker M."/>
            <person name="Detter J.C."/>
            <person name="Woyke T."/>
            <person name="Bristow J."/>
            <person name="Eisen J.A."/>
            <person name="Markowitz V."/>
            <person name="Hugenholtz P."/>
            <person name="Kyrpides N.C."/>
            <person name="Klenk H.P."/>
            <person name="Mavromatis K."/>
        </authorList>
    </citation>
    <scope>NUCLEOTIDE SEQUENCE [LARGE SCALE GENOMIC DNA]</scope>
    <source>
        <strain evidence="6">ATCC 700253 / DSM 10332 / NAL</strain>
    </source>
</reference>
<comment type="catalytic activity">
    <reaction evidence="2">
        <text>Hydrolysis of proteins in presence of ATP.</text>
        <dbReference type="EC" id="3.4.21.53"/>
    </reaction>
</comment>
<dbReference type="PROSITE" id="PS51786">
    <property type="entry name" value="LON_PROTEOLYTIC"/>
    <property type="match status" value="1"/>
</dbReference>
<dbReference type="EMBL" id="CP003179">
    <property type="protein sequence ID" value="AEW04859.1"/>
    <property type="molecule type" value="Genomic_DNA"/>
</dbReference>
<dbReference type="SUPFAM" id="SSF54211">
    <property type="entry name" value="Ribosomal protein S5 domain 2-like"/>
    <property type="match status" value="1"/>
</dbReference>
<dbReference type="Pfam" id="PF20436">
    <property type="entry name" value="LonB_AAA-LID"/>
    <property type="match status" value="1"/>
</dbReference>
<evidence type="ECO:0000256" key="2">
    <source>
        <dbReference type="PROSITE-ProRule" id="PRU01122"/>
    </source>
</evidence>
<dbReference type="InterPro" id="IPR046844">
    <property type="entry name" value="Lon-like_helical"/>
</dbReference>
<dbReference type="Proteomes" id="UP000005439">
    <property type="component" value="Chromosome"/>
</dbReference>
<evidence type="ECO:0000256" key="3">
    <source>
        <dbReference type="SAM" id="Coils"/>
    </source>
</evidence>
<reference evidence="6" key="1">
    <citation type="submission" date="2011-12" db="EMBL/GenBank/DDBJ databases">
        <title>The complete genome of chromosome of Sulfobacillus acidophilus DSM 10332.</title>
        <authorList>
            <person name="Lucas S."/>
            <person name="Han J."/>
            <person name="Lapidus A."/>
            <person name="Bruce D."/>
            <person name="Goodwin L."/>
            <person name="Pitluck S."/>
            <person name="Peters L."/>
            <person name="Kyrpides N."/>
            <person name="Mavromatis K."/>
            <person name="Ivanova N."/>
            <person name="Mikhailova N."/>
            <person name="Chertkov O."/>
            <person name="Saunders E."/>
            <person name="Detter J.C."/>
            <person name="Tapia R."/>
            <person name="Han C."/>
            <person name="Land M."/>
            <person name="Hauser L."/>
            <person name="Markowitz V."/>
            <person name="Cheng J.-F."/>
            <person name="Hugenholtz P."/>
            <person name="Woyke T."/>
            <person name="Wu D."/>
            <person name="Pukall R."/>
            <person name="Gehrich-Schroeter G."/>
            <person name="Schneider S."/>
            <person name="Klenk H.-P."/>
            <person name="Eisen J.A."/>
        </authorList>
    </citation>
    <scope>NUCLEOTIDE SEQUENCE [LARGE SCALE GENOMIC DNA]</scope>
    <source>
        <strain evidence="6">ATCC 700253 / DSM 10332 / NAL</strain>
    </source>
</reference>
<dbReference type="SUPFAM" id="SSF52540">
    <property type="entry name" value="P-loop containing nucleoside triphosphate hydrolases"/>
    <property type="match status" value="1"/>
</dbReference>
<dbReference type="PANTHER" id="PTHR10046">
    <property type="entry name" value="ATP DEPENDENT LON PROTEASE FAMILY MEMBER"/>
    <property type="match status" value="1"/>
</dbReference>
<dbReference type="InterPro" id="IPR020568">
    <property type="entry name" value="Ribosomal_Su5_D2-typ_SF"/>
</dbReference>
<dbReference type="Pfam" id="PF05362">
    <property type="entry name" value="Lon_C"/>
    <property type="match status" value="1"/>
</dbReference>
<dbReference type="GO" id="GO:0004252">
    <property type="term" value="F:serine-type endopeptidase activity"/>
    <property type="evidence" value="ECO:0007669"/>
    <property type="project" value="UniProtKB-UniRule"/>
</dbReference>
<keyword evidence="2" id="KW-0378">Hydrolase</keyword>
<feature type="active site" evidence="2">
    <location>
        <position position="649"/>
    </location>
</feature>
<dbReference type="InterPro" id="IPR041699">
    <property type="entry name" value="AAA_32"/>
</dbReference>